<dbReference type="Proteomes" id="UP001589862">
    <property type="component" value="Unassembled WGS sequence"/>
</dbReference>
<proteinExistence type="predicted"/>
<keyword evidence="1" id="KW-0808">Transferase</keyword>
<keyword evidence="3" id="KW-0902">Two-component regulatory system</keyword>
<dbReference type="RefSeq" id="WP_377458445.1">
    <property type="nucleotide sequence ID" value="NZ_JBHLUB010000025.1"/>
</dbReference>
<dbReference type="EMBL" id="JBHLUB010000025">
    <property type="protein sequence ID" value="MFC0581762.1"/>
    <property type="molecule type" value="Genomic_DNA"/>
</dbReference>
<comment type="caution">
    <text evidence="5">The sequence shown here is derived from an EMBL/GenBank/DDBJ whole genome shotgun (WGS) entry which is preliminary data.</text>
</comment>
<evidence type="ECO:0000256" key="1">
    <source>
        <dbReference type="ARBA" id="ARBA00022679"/>
    </source>
</evidence>
<dbReference type="InterPro" id="IPR036890">
    <property type="entry name" value="HATPase_C_sf"/>
</dbReference>
<reference evidence="5 6" key="1">
    <citation type="submission" date="2024-09" db="EMBL/GenBank/DDBJ databases">
        <authorList>
            <person name="Sun Q."/>
            <person name="Mori K."/>
        </authorList>
    </citation>
    <scope>NUCLEOTIDE SEQUENCE [LARGE SCALE GENOMIC DNA]</scope>
    <source>
        <strain evidence="5 6">NCAIM B.02604</strain>
    </source>
</reference>
<keyword evidence="2 5" id="KW-0418">Kinase</keyword>
<keyword evidence="4" id="KW-0472">Membrane</keyword>
<feature type="transmembrane region" description="Helical" evidence="4">
    <location>
        <begin position="77"/>
        <end position="106"/>
    </location>
</feature>
<keyword evidence="4" id="KW-1133">Transmembrane helix</keyword>
<evidence type="ECO:0000256" key="3">
    <source>
        <dbReference type="ARBA" id="ARBA00023012"/>
    </source>
</evidence>
<feature type="transmembrane region" description="Helical" evidence="4">
    <location>
        <begin position="141"/>
        <end position="161"/>
    </location>
</feature>
<keyword evidence="4" id="KW-0812">Transmembrane</keyword>
<dbReference type="GO" id="GO:0016301">
    <property type="term" value="F:kinase activity"/>
    <property type="evidence" value="ECO:0007669"/>
    <property type="project" value="UniProtKB-KW"/>
</dbReference>
<organism evidence="5 6">
    <name type="scientific">Micrococcoides hystricis</name>
    <dbReference type="NCBI Taxonomy" id="1572761"/>
    <lineage>
        <taxon>Bacteria</taxon>
        <taxon>Bacillati</taxon>
        <taxon>Actinomycetota</taxon>
        <taxon>Actinomycetes</taxon>
        <taxon>Micrococcales</taxon>
        <taxon>Micrococcaceae</taxon>
        <taxon>Micrococcoides</taxon>
    </lineage>
</organism>
<protein>
    <submittedName>
        <fullName evidence="5">Sensor histidine kinase</fullName>
    </submittedName>
</protein>
<evidence type="ECO:0000256" key="4">
    <source>
        <dbReference type="SAM" id="Phobius"/>
    </source>
</evidence>
<sequence length="393" mass="43125">MAKLQVRENKTTVLQFLRGERFIDPPLRLTVLVFAVMSFTPGFFESDQFGYLVLTTLASLLLVFAPFTPLVSALGGLVGYVLFAIVYGEYLNPFQSTVLVALAVLLTEFRWRLFAMLSALLFVSNFVAGSLRAVATGSDNLVMLLFMWLIGAILGLSAGLFERQIRQEIARREELARQNQQQLERLRMQVALDTHDTVSHGLAAEAAIMRMLAADPKPTLAEDSRLTELALVNAHTQQQLRLLLGRLTAQTAHPYADADFKTDLQRAAELIRAATEAGGFELSITIGEVPEKVPISVLDATLFVMKELATNIVKHSASSTSCHLEVSSDAAREMILAHSCNPAKSEKVLTPRSLSTRVRHHGGTCTVENTAGRYLVSVELPIDAPETSTESKI</sequence>
<feature type="transmembrane region" description="Helical" evidence="4">
    <location>
        <begin position="51"/>
        <end position="71"/>
    </location>
</feature>
<keyword evidence="6" id="KW-1185">Reference proteome</keyword>
<gene>
    <name evidence="5" type="ORF">ACFFFR_05120</name>
</gene>
<feature type="transmembrane region" description="Helical" evidence="4">
    <location>
        <begin position="113"/>
        <end position="135"/>
    </location>
</feature>
<name>A0ABV6PBL5_9MICC</name>
<evidence type="ECO:0000313" key="5">
    <source>
        <dbReference type="EMBL" id="MFC0581762.1"/>
    </source>
</evidence>
<dbReference type="InterPro" id="IPR050482">
    <property type="entry name" value="Sensor_HK_TwoCompSys"/>
</dbReference>
<dbReference type="PANTHER" id="PTHR24421">
    <property type="entry name" value="NITRATE/NITRITE SENSOR PROTEIN NARX-RELATED"/>
    <property type="match status" value="1"/>
</dbReference>
<evidence type="ECO:0000313" key="6">
    <source>
        <dbReference type="Proteomes" id="UP001589862"/>
    </source>
</evidence>
<dbReference type="Gene3D" id="3.30.565.10">
    <property type="entry name" value="Histidine kinase-like ATPase, C-terminal domain"/>
    <property type="match status" value="1"/>
</dbReference>
<accession>A0ABV6PBL5</accession>
<evidence type="ECO:0000256" key="2">
    <source>
        <dbReference type="ARBA" id="ARBA00022777"/>
    </source>
</evidence>